<dbReference type="PROSITE" id="PS50011">
    <property type="entry name" value="PROTEIN_KINASE_DOM"/>
    <property type="match status" value="1"/>
</dbReference>
<dbReference type="PANTHER" id="PTHR43289:SF34">
    <property type="entry name" value="SERINE_THREONINE-PROTEIN KINASE YBDM-RELATED"/>
    <property type="match status" value="1"/>
</dbReference>
<dbReference type="SMART" id="SM00220">
    <property type="entry name" value="S_TKc"/>
    <property type="match status" value="1"/>
</dbReference>
<dbReference type="InterPro" id="IPR008271">
    <property type="entry name" value="Ser/Thr_kinase_AS"/>
</dbReference>
<proteinExistence type="predicted"/>
<reference evidence="7 8" key="1">
    <citation type="submission" date="2023-07" db="EMBL/GenBank/DDBJ databases">
        <title>Sequencing the genomes of 1000 actinobacteria strains.</title>
        <authorList>
            <person name="Klenk H.-P."/>
        </authorList>
    </citation>
    <scope>NUCLEOTIDE SEQUENCE [LARGE SCALE GENOMIC DNA]</scope>
    <source>
        <strain evidence="7 8">DSM 46740</strain>
    </source>
</reference>
<dbReference type="SUPFAM" id="SSF56112">
    <property type="entry name" value="Protein kinase-like (PK-like)"/>
    <property type="match status" value="1"/>
</dbReference>
<evidence type="ECO:0000313" key="7">
    <source>
        <dbReference type="EMBL" id="MDP9849736.1"/>
    </source>
</evidence>
<protein>
    <submittedName>
        <fullName evidence="7">Serine/threonine protein kinase</fullName>
    </submittedName>
</protein>
<keyword evidence="1" id="KW-0808">Transferase</keyword>
<dbReference type="Pfam" id="PF00069">
    <property type="entry name" value="Pkinase"/>
    <property type="match status" value="1"/>
</dbReference>
<dbReference type="GO" id="GO:0004674">
    <property type="term" value="F:protein serine/threonine kinase activity"/>
    <property type="evidence" value="ECO:0007669"/>
    <property type="project" value="UniProtKB-KW"/>
</dbReference>
<name>A0ABT9QST0_9ACTN</name>
<dbReference type="InterPro" id="IPR000719">
    <property type="entry name" value="Prot_kinase_dom"/>
</dbReference>
<evidence type="ECO:0000256" key="4">
    <source>
        <dbReference type="ARBA" id="ARBA00022840"/>
    </source>
</evidence>
<evidence type="ECO:0000256" key="5">
    <source>
        <dbReference type="SAM" id="MobiDB-lite"/>
    </source>
</evidence>
<evidence type="ECO:0000256" key="3">
    <source>
        <dbReference type="ARBA" id="ARBA00022777"/>
    </source>
</evidence>
<feature type="region of interest" description="Disordered" evidence="5">
    <location>
        <begin position="329"/>
        <end position="373"/>
    </location>
</feature>
<feature type="compositionally biased region" description="Low complexity" evidence="5">
    <location>
        <begin position="329"/>
        <end position="362"/>
    </location>
</feature>
<keyword evidence="3 7" id="KW-0418">Kinase</keyword>
<dbReference type="Proteomes" id="UP001225356">
    <property type="component" value="Unassembled WGS sequence"/>
</dbReference>
<keyword evidence="4" id="KW-0067">ATP-binding</keyword>
<keyword evidence="7" id="KW-0723">Serine/threonine-protein kinase</keyword>
<dbReference type="CDD" id="cd14014">
    <property type="entry name" value="STKc_PknB_like"/>
    <property type="match status" value="1"/>
</dbReference>
<feature type="compositionally biased region" description="Basic residues" evidence="5">
    <location>
        <begin position="363"/>
        <end position="373"/>
    </location>
</feature>
<dbReference type="PROSITE" id="PS00108">
    <property type="entry name" value="PROTEIN_KINASE_ST"/>
    <property type="match status" value="1"/>
</dbReference>
<organism evidence="7 8">
    <name type="scientific">Streptosporangium lutulentum</name>
    <dbReference type="NCBI Taxonomy" id="1461250"/>
    <lineage>
        <taxon>Bacteria</taxon>
        <taxon>Bacillati</taxon>
        <taxon>Actinomycetota</taxon>
        <taxon>Actinomycetes</taxon>
        <taxon>Streptosporangiales</taxon>
        <taxon>Streptosporangiaceae</taxon>
        <taxon>Streptosporangium</taxon>
    </lineage>
</organism>
<accession>A0ABT9QST0</accession>
<evidence type="ECO:0000256" key="2">
    <source>
        <dbReference type="ARBA" id="ARBA00022741"/>
    </source>
</evidence>
<dbReference type="InterPro" id="IPR011009">
    <property type="entry name" value="Kinase-like_dom_sf"/>
</dbReference>
<sequence>MAVKLVHEALSIDLEFRRRFSREISVLGEVEGACVARVLGSDPGTERPWLATEYIAGPTLEQHMRVEEPLAGDALYGLAAGLAEALVAMHAAGVVHRDLKPSNVILSSEGPRLIDFGIAKVLDGTAMTHTGTLIGSPGWISPEEYGEGPSGTPADVYGWAMLVLFAVTGEAPYGTGRPEVLAYRVREETPETGAVPEEMRELVGRALAKNPAERPTADEVLAAVAEVWRGRVGEREDSTADVTSLIQHTWVLSRHEMSDWPEVAGPTVAKAVSPVTPPSTLSGTGSVTVVAKRSGPSWVHAYIATAAAVTLIAVTAIIAVAATSSSSERSTAVAARATPTRTTAAPTAIPVPSASTSSPAPKASKKPKKASRFKGKVVSLKGIKMTLPNGWRLLRIGSDYACVESPNSQGASGPWELACRPDSMAIDLRSGADDWPGQSIDSEFGFMVGQDMPCLTGGSVTRDPGSSYDDISGSGEYGLYFGIDPYNSILTRSSLARMADSRKAAYREWLVRCDANAEYTMKIWHLPQSKISFYVLSARPEDAGGYRQIIASTNLAGYKRAAPL</sequence>
<evidence type="ECO:0000259" key="6">
    <source>
        <dbReference type="PROSITE" id="PS50011"/>
    </source>
</evidence>
<keyword evidence="2" id="KW-0547">Nucleotide-binding</keyword>
<comment type="caution">
    <text evidence="7">The sequence shown here is derived from an EMBL/GenBank/DDBJ whole genome shotgun (WGS) entry which is preliminary data.</text>
</comment>
<dbReference type="Gene3D" id="1.10.510.10">
    <property type="entry name" value="Transferase(Phosphotransferase) domain 1"/>
    <property type="match status" value="1"/>
</dbReference>
<dbReference type="EMBL" id="JAUSQU010000001">
    <property type="protein sequence ID" value="MDP9849736.1"/>
    <property type="molecule type" value="Genomic_DNA"/>
</dbReference>
<evidence type="ECO:0000313" key="8">
    <source>
        <dbReference type="Proteomes" id="UP001225356"/>
    </source>
</evidence>
<keyword evidence="8" id="KW-1185">Reference proteome</keyword>
<feature type="domain" description="Protein kinase" evidence="6">
    <location>
        <begin position="1"/>
        <end position="229"/>
    </location>
</feature>
<dbReference type="PANTHER" id="PTHR43289">
    <property type="entry name" value="MITOGEN-ACTIVATED PROTEIN KINASE KINASE KINASE 20-RELATED"/>
    <property type="match status" value="1"/>
</dbReference>
<evidence type="ECO:0000256" key="1">
    <source>
        <dbReference type="ARBA" id="ARBA00022679"/>
    </source>
</evidence>
<gene>
    <name evidence="7" type="ORF">J2853_008947</name>
</gene>